<protein>
    <recommendedName>
        <fullName evidence="3">MuF-like minor capsid protein</fullName>
    </recommendedName>
</protein>
<evidence type="ECO:0000313" key="2">
    <source>
        <dbReference type="Proteomes" id="UP001519332"/>
    </source>
</evidence>
<organism evidence="1 2">
    <name type="scientific">Kibdelosporangium banguiense</name>
    <dbReference type="NCBI Taxonomy" id="1365924"/>
    <lineage>
        <taxon>Bacteria</taxon>
        <taxon>Bacillati</taxon>
        <taxon>Actinomycetota</taxon>
        <taxon>Actinomycetes</taxon>
        <taxon>Pseudonocardiales</taxon>
        <taxon>Pseudonocardiaceae</taxon>
        <taxon>Kibdelosporangium</taxon>
    </lineage>
</organism>
<sequence length="359" mass="38332">MPEIAAAESYEQQVKIMAAAVQAAQDIWSGLDPTRLSESWVRDQVGDQIFLSVARSQELAAMAADVYTDLVLAEAGIAVDADGAIIPASLAGVASDGLPLDSLLLQPLITASVAQAGGATASESMAAGLAQLTRIVGTQVQDAGRSATGLSIAARPRTGWVRLVEAKACSRCVILAGRWYRWSDGFDRHPMCKCRNIPAAEDTPGLTAQTDPKTHFNSLTEAEQNRQFTKAGAQAIRDGADIAQVVNARRGAMGLSAPGRLTAEEQKILRGGAERGRIVRTDVYGQPVYITSEGTTKRGLAGARLIKASGSTQSREQSNGQPIWRTRAATPRLMPESIYQIAEDREDAIRLLKRFGYIT</sequence>
<reference evidence="1 2" key="1">
    <citation type="submission" date="2021-03" db="EMBL/GenBank/DDBJ databases">
        <title>Sequencing the genomes of 1000 actinobacteria strains.</title>
        <authorList>
            <person name="Klenk H.-P."/>
        </authorList>
    </citation>
    <scope>NUCLEOTIDE SEQUENCE [LARGE SCALE GENOMIC DNA]</scope>
    <source>
        <strain evidence="1 2">DSM 46670</strain>
    </source>
</reference>
<proteinExistence type="predicted"/>
<comment type="caution">
    <text evidence="1">The sequence shown here is derived from an EMBL/GenBank/DDBJ whole genome shotgun (WGS) entry which is preliminary data.</text>
</comment>
<evidence type="ECO:0008006" key="3">
    <source>
        <dbReference type="Google" id="ProtNLM"/>
    </source>
</evidence>
<gene>
    <name evidence="1" type="ORF">JOF56_003749</name>
</gene>
<dbReference type="Proteomes" id="UP001519332">
    <property type="component" value="Unassembled WGS sequence"/>
</dbReference>
<evidence type="ECO:0000313" key="1">
    <source>
        <dbReference type="EMBL" id="MBP2323364.1"/>
    </source>
</evidence>
<name>A0ABS4TH92_9PSEU</name>
<keyword evidence="2" id="KW-1185">Reference proteome</keyword>
<dbReference type="EMBL" id="JAGINW010000001">
    <property type="protein sequence ID" value="MBP2323364.1"/>
    <property type="molecule type" value="Genomic_DNA"/>
</dbReference>
<dbReference type="RefSeq" id="WP_209639656.1">
    <property type="nucleotide sequence ID" value="NZ_JAGINW010000001.1"/>
</dbReference>
<accession>A0ABS4TH92</accession>